<keyword evidence="1" id="KW-0472">Membrane</keyword>
<keyword evidence="1" id="KW-1133">Transmembrane helix</keyword>
<evidence type="ECO:0000256" key="1">
    <source>
        <dbReference type="SAM" id="Phobius"/>
    </source>
</evidence>
<evidence type="ECO:0000313" key="2">
    <source>
        <dbReference type="EMBL" id="ABY79070.1"/>
    </source>
</evidence>
<dbReference type="EMBL" id="EU247763">
    <property type="protein sequence ID" value="ABY79070.1"/>
    <property type="molecule type" value="Genomic_DNA"/>
</dbReference>
<accession>D2CL21</accession>
<keyword evidence="1" id="KW-0812">Transmembrane</keyword>
<feature type="transmembrane region" description="Helical" evidence="1">
    <location>
        <begin position="12"/>
        <end position="29"/>
    </location>
</feature>
<feature type="transmembrane region" description="Helical" evidence="1">
    <location>
        <begin position="109"/>
        <end position="131"/>
    </location>
</feature>
<feature type="transmembrane region" description="Helical" evidence="1">
    <location>
        <begin position="60"/>
        <end position="88"/>
    </location>
</feature>
<organism evidence="2">
    <name type="scientific">endosymbiont of Ridgeia piscesae</name>
    <dbReference type="NCBI Taxonomy" id="54398"/>
    <lineage>
        <taxon>Bacteria</taxon>
        <taxon>Pseudomonadati</taxon>
        <taxon>Pseudomonadota</taxon>
        <taxon>Gammaproteobacteria</taxon>
        <taxon>sulfur-oxidizing symbionts</taxon>
    </lineage>
</organism>
<name>D2CL21_9GAMM</name>
<reference evidence="2" key="1">
    <citation type="submission" date="2007-10" db="EMBL/GenBank/DDBJ databases">
        <title>Autotrophic evidences of epsilon proteobacteria as symbionts of hydrothermal vent tubeworm Ridgeia piscesae.</title>
        <authorList>
            <person name="Wang X."/>
            <person name="Yan X."/>
            <person name="Xu X."/>
        </authorList>
    </citation>
    <scope>NUCLEOTIDE SEQUENCE</scope>
</reference>
<dbReference type="AlphaFoldDB" id="D2CL21"/>
<feature type="transmembrane region" description="Helical" evidence="1">
    <location>
        <begin position="36"/>
        <end position="54"/>
    </location>
</feature>
<sequence>MVEATHSHKWAYRMLFLALVGLIIFLRLIPMQTTPSNWAMPNLLMCLCFAWVLRRPDYTPILLITAVMITADFLFMRPPGLMAALIVLGSEFLRARNHFMRELPFSLEWGMVAGVITAIMVANRMILILVMSPRPPLGLSLFLLVATLAAYPLVVIFTRYALGIRKISPGEVDALGHRI</sequence>
<proteinExistence type="predicted"/>
<protein>
    <submittedName>
        <fullName evidence="2">Membrane protein</fullName>
    </submittedName>
</protein>
<feature type="transmembrane region" description="Helical" evidence="1">
    <location>
        <begin position="137"/>
        <end position="157"/>
    </location>
</feature>